<proteinExistence type="predicted"/>
<dbReference type="InterPro" id="IPR029063">
    <property type="entry name" value="SAM-dependent_MTases_sf"/>
</dbReference>
<keyword evidence="3" id="KW-1185">Reference proteome</keyword>
<feature type="domain" description="Methyltransferase type 11" evidence="1">
    <location>
        <begin position="2"/>
        <end position="96"/>
    </location>
</feature>
<dbReference type="Gene3D" id="3.40.50.150">
    <property type="entry name" value="Vaccinia Virus protein VP39"/>
    <property type="match status" value="1"/>
</dbReference>
<evidence type="ECO:0000259" key="1">
    <source>
        <dbReference type="Pfam" id="PF08241"/>
    </source>
</evidence>
<evidence type="ECO:0000313" key="3">
    <source>
        <dbReference type="Proteomes" id="UP000728032"/>
    </source>
</evidence>
<reference evidence="2" key="1">
    <citation type="submission" date="2020-11" db="EMBL/GenBank/DDBJ databases">
        <authorList>
            <person name="Tran Van P."/>
        </authorList>
    </citation>
    <scope>NUCLEOTIDE SEQUENCE</scope>
</reference>
<dbReference type="AlphaFoldDB" id="A0A7R9MPB4"/>
<dbReference type="EMBL" id="CAJPVJ010028953">
    <property type="protein sequence ID" value="CAG2179837.1"/>
    <property type="molecule type" value="Genomic_DNA"/>
</dbReference>
<evidence type="ECO:0000313" key="2">
    <source>
        <dbReference type="EMBL" id="CAD7662700.1"/>
    </source>
</evidence>
<dbReference type="InterPro" id="IPR013216">
    <property type="entry name" value="Methyltransf_11"/>
</dbReference>
<accession>A0A7R9MPB4</accession>
<sequence>MTELLAQSGVKHNRIIGVDIDPEMTAFAQQNCRSVYSVEYWTQDMSLSWDELTPRMRELEGRVSLIVSNIALHWMKNKSQLMAVLCRLLATGAAIVAHIGTFELNKLSSTVSNKLDQGAYLKDVAQWRDVCLASELSVQTCDLFEVVFRLTRKQALETFTIPLVEMTPANQLRRNLMFDRMVRPNAKHPNLRAWDEMAVDESVRELDLHKQFVRMYCHKK</sequence>
<dbReference type="OrthoDB" id="540004at2759"/>
<organism evidence="2">
    <name type="scientific">Oppiella nova</name>
    <dbReference type="NCBI Taxonomy" id="334625"/>
    <lineage>
        <taxon>Eukaryota</taxon>
        <taxon>Metazoa</taxon>
        <taxon>Ecdysozoa</taxon>
        <taxon>Arthropoda</taxon>
        <taxon>Chelicerata</taxon>
        <taxon>Arachnida</taxon>
        <taxon>Acari</taxon>
        <taxon>Acariformes</taxon>
        <taxon>Sarcoptiformes</taxon>
        <taxon>Oribatida</taxon>
        <taxon>Brachypylina</taxon>
        <taxon>Oppioidea</taxon>
        <taxon>Oppiidae</taxon>
        <taxon>Oppiella</taxon>
    </lineage>
</organism>
<dbReference type="GO" id="GO:0008757">
    <property type="term" value="F:S-adenosylmethionine-dependent methyltransferase activity"/>
    <property type="evidence" value="ECO:0007669"/>
    <property type="project" value="InterPro"/>
</dbReference>
<protein>
    <recommendedName>
        <fullName evidence="1">Methyltransferase type 11 domain-containing protein</fullName>
    </recommendedName>
</protein>
<gene>
    <name evidence="2" type="ORF">ONB1V03_LOCUS19260</name>
</gene>
<dbReference type="EMBL" id="OC943778">
    <property type="protein sequence ID" value="CAD7662700.1"/>
    <property type="molecule type" value="Genomic_DNA"/>
</dbReference>
<name>A0A7R9MPB4_9ACAR</name>
<dbReference type="Proteomes" id="UP000728032">
    <property type="component" value="Unassembled WGS sequence"/>
</dbReference>
<dbReference type="SUPFAM" id="SSF53335">
    <property type="entry name" value="S-adenosyl-L-methionine-dependent methyltransferases"/>
    <property type="match status" value="1"/>
</dbReference>
<dbReference type="Pfam" id="PF08241">
    <property type="entry name" value="Methyltransf_11"/>
    <property type="match status" value="1"/>
</dbReference>